<keyword evidence="5" id="KW-0812">Transmembrane</keyword>
<evidence type="ECO:0000313" key="10">
    <source>
        <dbReference type="Proteomes" id="UP000541352"/>
    </source>
</evidence>
<dbReference type="GO" id="GO:1990281">
    <property type="term" value="C:efflux pump complex"/>
    <property type="evidence" value="ECO:0007669"/>
    <property type="project" value="TreeGrafter"/>
</dbReference>
<evidence type="ECO:0000313" key="9">
    <source>
        <dbReference type="EMBL" id="MBB3840423.1"/>
    </source>
</evidence>
<comment type="caution">
    <text evidence="9">The sequence shown here is derived from an EMBL/GenBank/DDBJ whole genome shotgun (WGS) entry which is preliminary data.</text>
</comment>
<reference evidence="9 10" key="1">
    <citation type="submission" date="2020-08" db="EMBL/GenBank/DDBJ databases">
        <title>Genomic Encyclopedia of Type Strains, Phase IV (KMG-IV): sequencing the most valuable type-strain genomes for metagenomic binning, comparative biology and taxonomic classification.</title>
        <authorList>
            <person name="Goeker M."/>
        </authorList>
    </citation>
    <scope>NUCLEOTIDE SEQUENCE [LARGE SCALE GENOMIC DNA]</scope>
    <source>
        <strain evidence="9 10">DSM 17976</strain>
    </source>
</reference>
<dbReference type="PANTHER" id="PTHR30026">
    <property type="entry name" value="OUTER MEMBRANE PROTEIN TOLC"/>
    <property type="match status" value="1"/>
</dbReference>
<evidence type="ECO:0000256" key="3">
    <source>
        <dbReference type="ARBA" id="ARBA00022448"/>
    </source>
</evidence>
<dbReference type="Pfam" id="PF02321">
    <property type="entry name" value="OEP"/>
    <property type="match status" value="1"/>
</dbReference>
<dbReference type="InterPro" id="IPR051906">
    <property type="entry name" value="TolC-like"/>
</dbReference>
<protein>
    <submittedName>
        <fullName evidence="9">Outer membrane protein TolC</fullName>
    </submittedName>
</protein>
<keyword evidence="6" id="KW-0472">Membrane</keyword>
<evidence type="ECO:0000256" key="4">
    <source>
        <dbReference type="ARBA" id="ARBA00022452"/>
    </source>
</evidence>
<keyword evidence="3" id="KW-0813">Transport</keyword>
<dbReference type="GO" id="GO:0009279">
    <property type="term" value="C:cell outer membrane"/>
    <property type="evidence" value="ECO:0007669"/>
    <property type="project" value="UniProtKB-SubCell"/>
</dbReference>
<dbReference type="GO" id="GO:0015562">
    <property type="term" value="F:efflux transmembrane transporter activity"/>
    <property type="evidence" value="ECO:0007669"/>
    <property type="project" value="InterPro"/>
</dbReference>
<evidence type="ECO:0000256" key="6">
    <source>
        <dbReference type="ARBA" id="ARBA00023136"/>
    </source>
</evidence>
<keyword evidence="7" id="KW-0998">Cell outer membrane</keyword>
<evidence type="ECO:0000256" key="8">
    <source>
        <dbReference type="SAM" id="Coils"/>
    </source>
</evidence>
<comment type="similarity">
    <text evidence="2">Belongs to the outer membrane factor (OMF) (TC 1.B.17) family.</text>
</comment>
<feature type="coiled-coil region" evidence="8">
    <location>
        <begin position="167"/>
        <end position="194"/>
    </location>
</feature>
<sequence>MNTYWQKSALTVGLGWVLSTCAWSQRTLTPEEAVEAALKNSRALKASSLVIKQNEQLIRSTRAVPNPELTFDSPTGVFYTLGVQQSFRLPTVYHQQAQLQQAYVGLAQKDQKITENELKFRVKWTYLNAQFGQSYLRQLQSQDSAYAQIAIAAKRSFEVGTIDKLALVFAETQAAELRNQVAMASQEVILQKNQLGILMGNALAPEVAVLPLDKIPLLMDTLGDVDSAPLVEMAKQMEVVGQKVVGVEKSSRLPSFVVGYYNQGTPETRMGLRLRAGVSIPLWWGQYKSRIEAAQTAQEVAHERTESQKQLVSLDLQMAQNEATKFKTSLAYYQSVALPQANTIIETARRFFENGQTDYINFLRTTNDAYTIKLRYIETQRSYFQSILTIQHLTGNL</sequence>
<accession>A0A7W5ZN55</accession>
<evidence type="ECO:0000256" key="2">
    <source>
        <dbReference type="ARBA" id="ARBA00007613"/>
    </source>
</evidence>
<dbReference type="GO" id="GO:0015288">
    <property type="term" value="F:porin activity"/>
    <property type="evidence" value="ECO:0007669"/>
    <property type="project" value="TreeGrafter"/>
</dbReference>
<comment type="subcellular location">
    <subcellularLocation>
        <location evidence="1">Cell outer membrane</location>
    </subcellularLocation>
</comment>
<dbReference type="AlphaFoldDB" id="A0A7W5ZN55"/>
<dbReference type="Proteomes" id="UP000541352">
    <property type="component" value="Unassembled WGS sequence"/>
</dbReference>
<keyword evidence="10" id="KW-1185">Reference proteome</keyword>
<organism evidence="9 10">
    <name type="scientific">Runella defluvii</name>
    <dbReference type="NCBI Taxonomy" id="370973"/>
    <lineage>
        <taxon>Bacteria</taxon>
        <taxon>Pseudomonadati</taxon>
        <taxon>Bacteroidota</taxon>
        <taxon>Cytophagia</taxon>
        <taxon>Cytophagales</taxon>
        <taxon>Spirosomataceae</taxon>
        <taxon>Runella</taxon>
    </lineage>
</organism>
<proteinExistence type="inferred from homology"/>
<dbReference type="PANTHER" id="PTHR30026:SF20">
    <property type="entry name" value="OUTER MEMBRANE PROTEIN TOLC"/>
    <property type="match status" value="1"/>
</dbReference>
<dbReference type="EMBL" id="JACIBY010000010">
    <property type="protein sequence ID" value="MBB3840423.1"/>
    <property type="molecule type" value="Genomic_DNA"/>
</dbReference>
<dbReference type="SUPFAM" id="SSF56954">
    <property type="entry name" value="Outer membrane efflux proteins (OEP)"/>
    <property type="match status" value="1"/>
</dbReference>
<keyword evidence="4" id="KW-1134">Transmembrane beta strand</keyword>
<evidence type="ECO:0000256" key="7">
    <source>
        <dbReference type="ARBA" id="ARBA00023237"/>
    </source>
</evidence>
<dbReference type="Gene3D" id="1.20.1600.10">
    <property type="entry name" value="Outer membrane efflux proteins (OEP)"/>
    <property type="match status" value="1"/>
</dbReference>
<keyword evidence="8" id="KW-0175">Coiled coil</keyword>
<dbReference type="InterPro" id="IPR003423">
    <property type="entry name" value="OMP_efflux"/>
</dbReference>
<evidence type="ECO:0000256" key="1">
    <source>
        <dbReference type="ARBA" id="ARBA00004442"/>
    </source>
</evidence>
<name>A0A7W5ZN55_9BACT</name>
<dbReference type="RefSeq" id="WP_183977373.1">
    <property type="nucleotide sequence ID" value="NZ_JACIBY010000010.1"/>
</dbReference>
<gene>
    <name evidence="9" type="ORF">FHS57_004443</name>
</gene>
<evidence type="ECO:0000256" key="5">
    <source>
        <dbReference type="ARBA" id="ARBA00022692"/>
    </source>
</evidence>